<dbReference type="WBParaSite" id="GPUH_0001867701-mRNA-1">
    <property type="protein sequence ID" value="GPUH_0001867701-mRNA-1"/>
    <property type="gene ID" value="GPUH_0001867701"/>
</dbReference>
<reference evidence="4" key="1">
    <citation type="submission" date="2016-06" db="UniProtKB">
        <authorList>
            <consortium name="WormBaseParasite"/>
        </authorList>
    </citation>
    <scope>IDENTIFICATION</scope>
</reference>
<dbReference type="OrthoDB" id="1405595at2759"/>
<keyword evidence="3" id="KW-1185">Reference proteome</keyword>
<dbReference type="AlphaFoldDB" id="A0A183ECG1"/>
<keyword evidence="1" id="KW-0732">Signal</keyword>
<dbReference type="Proteomes" id="UP000271098">
    <property type="component" value="Unassembled WGS sequence"/>
</dbReference>
<gene>
    <name evidence="2" type="ORF">GPUH_LOCUS18652</name>
</gene>
<evidence type="ECO:0000256" key="1">
    <source>
        <dbReference type="SAM" id="SignalP"/>
    </source>
</evidence>
<protein>
    <submittedName>
        <fullName evidence="4">C2H2-type domain-containing protein</fullName>
    </submittedName>
</protein>
<feature type="chain" id="PRO_5043139118" evidence="1">
    <location>
        <begin position="30"/>
        <end position="213"/>
    </location>
</feature>
<accession>A0A183ECG1</accession>
<sequence>MPGAVVVCFFEWCSLLNTTLLMREGSVDGKCGSDVEASTADHLEKLSTAASCECPQPKVRWMGSAGVMLRRAPRIISRSSRRQRLANAPSQSVMMRIADQTAEKWKPVKRFFIDVSNSEIYQDARYPEAISSSDDEPRLTVEVSALPGDGQLLHCGDNLPGVANEVESYPCRFCANRIFLTSMSLERHTKVEHKEHLGEVKNDIYRIQSEWRR</sequence>
<feature type="signal peptide" evidence="1">
    <location>
        <begin position="1"/>
        <end position="29"/>
    </location>
</feature>
<evidence type="ECO:0000313" key="3">
    <source>
        <dbReference type="Proteomes" id="UP000271098"/>
    </source>
</evidence>
<evidence type="ECO:0000313" key="2">
    <source>
        <dbReference type="EMBL" id="VDN32196.1"/>
    </source>
</evidence>
<proteinExistence type="predicted"/>
<dbReference type="EMBL" id="UYRT01087129">
    <property type="protein sequence ID" value="VDN32196.1"/>
    <property type="molecule type" value="Genomic_DNA"/>
</dbReference>
<reference evidence="2 3" key="2">
    <citation type="submission" date="2018-11" db="EMBL/GenBank/DDBJ databases">
        <authorList>
            <consortium name="Pathogen Informatics"/>
        </authorList>
    </citation>
    <scope>NUCLEOTIDE SEQUENCE [LARGE SCALE GENOMIC DNA]</scope>
</reference>
<organism evidence="4">
    <name type="scientific">Gongylonema pulchrum</name>
    <dbReference type="NCBI Taxonomy" id="637853"/>
    <lineage>
        <taxon>Eukaryota</taxon>
        <taxon>Metazoa</taxon>
        <taxon>Ecdysozoa</taxon>
        <taxon>Nematoda</taxon>
        <taxon>Chromadorea</taxon>
        <taxon>Rhabditida</taxon>
        <taxon>Spirurina</taxon>
        <taxon>Spiruromorpha</taxon>
        <taxon>Spiruroidea</taxon>
        <taxon>Gongylonematidae</taxon>
        <taxon>Gongylonema</taxon>
    </lineage>
</organism>
<evidence type="ECO:0000313" key="4">
    <source>
        <dbReference type="WBParaSite" id="GPUH_0001867701-mRNA-1"/>
    </source>
</evidence>
<name>A0A183ECG1_9BILA</name>